<dbReference type="Proteomes" id="UP000035720">
    <property type="component" value="Unassembled WGS sequence"/>
</dbReference>
<dbReference type="Pfam" id="PF21853">
    <property type="entry name" value="DUF6912"/>
    <property type="match status" value="1"/>
</dbReference>
<proteinExistence type="predicted"/>
<name>A0A077M845_9MICO</name>
<gene>
    <name evidence="1" type="ORF">BN13_40018</name>
</gene>
<dbReference type="EMBL" id="CAJC01000150">
    <property type="protein sequence ID" value="CCI53466.1"/>
    <property type="molecule type" value="Genomic_DNA"/>
</dbReference>
<evidence type="ECO:0000313" key="1">
    <source>
        <dbReference type="EMBL" id="CCI53466.1"/>
    </source>
</evidence>
<comment type="caution">
    <text evidence="1">The sequence shown here is derived from an EMBL/GenBank/DDBJ whole genome shotgun (WGS) entry which is preliminary data.</text>
</comment>
<dbReference type="AlphaFoldDB" id="A0A077M845"/>
<dbReference type="STRING" id="1193518.BN13_40018"/>
<sequence>MSAARVYLPVDAHDLDELAETGRLATTGRLAYGVTPALEATTPRADDEEREYLVFLEAARTAVDLAHGARRVVLAADVRESGFTPAGEGVVIRLTGDLDLREIASFHVDEEPGGDVEDLLWYDVTEVHAVALLVRA</sequence>
<organism evidence="1 2">
    <name type="scientific">Nostocoides jenkinsii Ben 74</name>
    <dbReference type="NCBI Taxonomy" id="1193518"/>
    <lineage>
        <taxon>Bacteria</taxon>
        <taxon>Bacillati</taxon>
        <taxon>Actinomycetota</taxon>
        <taxon>Actinomycetes</taxon>
        <taxon>Micrococcales</taxon>
        <taxon>Intrasporangiaceae</taxon>
        <taxon>Nostocoides</taxon>
    </lineage>
</organism>
<protein>
    <submittedName>
        <fullName evidence="1">Uncharacterized protein</fullName>
    </submittedName>
</protein>
<keyword evidence="2" id="KW-1185">Reference proteome</keyword>
<evidence type="ECO:0000313" key="2">
    <source>
        <dbReference type="Proteomes" id="UP000035720"/>
    </source>
</evidence>
<dbReference type="OrthoDB" id="4866617at2"/>
<reference evidence="1 2" key="1">
    <citation type="journal article" date="2013" name="ISME J.">
        <title>A metabolic model for members of the genus Tetrasphaera involved in enhanced biological phosphorus removal.</title>
        <authorList>
            <person name="Kristiansen R."/>
            <person name="Nguyen H.T.T."/>
            <person name="Saunders A.M."/>
            <person name="Nielsen J.L."/>
            <person name="Wimmer R."/>
            <person name="Le V.Q."/>
            <person name="McIlroy S.J."/>
            <person name="Petrovski S."/>
            <person name="Seviour R.J."/>
            <person name="Calteau A."/>
            <person name="Nielsen K.L."/>
            <person name="Nielsen P.H."/>
        </authorList>
    </citation>
    <scope>NUCLEOTIDE SEQUENCE [LARGE SCALE GENOMIC DNA]</scope>
    <source>
        <strain evidence="1 2">Ben 74</strain>
    </source>
</reference>
<dbReference type="RefSeq" id="WP_048543802.1">
    <property type="nucleotide sequence ID" value="NZ_HF571038.1"/>
</dbReference>
<accession>A0A077M845</accession>
<dbReference type="InterPro" id="IPR054206">
    <property type="entry name" value="DUF6912"/>
</dbReference>